<organism evidence="2 3">
    <name type="scientific">Pleuronectes platessa</name>
    <name type="common">European plaice</name>
    <dbReference type="NCBI Taxonomy" id="8262"/>
    <lineage>
        <taxon>Eukaryota</taxon>
        <taxon>Metazoa</taxon>
        <taxon>Chordata</taxon>
        <taxon>Craniata</taxon>
        <taxon>Vertebrata</taxon>
        <taxon>Euteleostomi</taxon>
        <taxon>Actinopterygii</taxon>
        <taxon>Neopterygii</taxon>
        <taxon>Teleostei</taxon>
        <taxon>Neoteleostei</taxon>
        <taxon>Acanthomorphata</taxon>
        <taxon>Carangaria</taxon>
        <taxon>Pleuronectiformes</taxon>
        <taxon>Pleuronectoidei</taxon>
        <taxon>Pleuronectidae</taxon>
        <taxon>Pleuronectes</taxon>
    </lineage>
</organism>
<keyword evidence="3" id="KW-1185">Reference proteome</keyword>
<sequence>MEHCFVLLCPGGSAGVSPGAPRLCNTSICGSRPERVECTQCNVKEQFTCRHRGSLSRCLRCAEGGLCLLLEGIVSLSQLSDQWSDPYKEPMLTALGHNSMDSSQKILPQESQPVGHTEDDNPQQLLEVINPSDVVCYDTALTSVAFSTLESPSLLQDRGASTPLSTGHHAESSRTW</sequence>
<dbReference type="EMBL" id="CADEAL010004277">
    <property type="protein sequence ID" value="CAB1455921.1"/>
    <property type="molecule type" value="Genomic_DNA"/>
</dbReference>
<protein>
    <submittedName>
        <fullName evidence="2">Uncharacterized protein</fullName>
    </submittedName>
</protein>
<comment type="caution">
    <text evidence="2">The sequence shown here is derived from an EMBL/GenBank/DDBJ whole genome shotgun (WGS) entry which is preliminary data.</text>
</comment>
<evidence type="ECO:0000256" key="1">
    <source>
        <dbReference type="SAM" id="MobiDB-lite"/>
    </source>
</evidence>
<dbReference type="AlphaFoldDB" id="A0A9N7VWY5"/>
<accession>A0A9N7VWY5</accession>
<dbReference type="Proteomes" id="UP001153269">
    <property type="component" value="Unassembled WGS sequence"/>
</dbReference>
<evidence type="ECO:0000313" key="3">
    <source>
        <dbReference type="Proteomes" id="UP001153269"/>
    </source>
</evidence>
<evidence type="ECO:0000313" key="2">
    <source>
        <dbReference type="EMBL" id="CAB1455921.1"/>
    </source>
</evidence>
<name>A0A9N7VWY5_PLEPL</name>
<proteinExistence type="predicted"/>
<feature type="region of interest" description="Disordered" evidence="1">
    <location>
        <begin position="156"/>
        <end position="176"/>
    </location>
</feature>
<gene>
    <name evidence="2" type="ORF">PLEPLA_LOCUS43702</name>
</gene>
<reference evidence="2" key="1">
    <citation type="submission" date="2020-03" db="EMBL/GenBank/DDBJ databases">
        <authorList>
            <person name="Weist P."/>
        </authorList>
    </citation>
    <scope>NUCLEOTIDE SEQUENCE</scope>
</reference>